<feature type="compositionally biased region" description="Polar residues" evidence="2">
    <location>
        <begin position="28"/>
        <end position="38"/>
    </location>
</feature>
<evidence type="ECO:0000259" key="3">
    <source>
        <dbReference type="PROSITE" id="PS50800"/>
    </source>
</evidence>
<dbReference type="InterPro" id="IPR036361">
    <property type="entry name" value="SAP_dom_sf"/>
</dbReference>
<dbReference type="AlphaFoldDB" id="A0AA89BTI5"/>
<keyword evidence="5" id="KW-1185">Reference proteome</keyword>
<dbReference type="InterPro" id="IPR003034">
    <property type="entry name" value="SAP_dom"/>
</dbReference>
<feature type="compositionally biased region" description="Basic and acidic residues" evidence="2">
    <location>
        <begin position="92"/>
        <end position="103"/>
    </location>
</feature>
<dbReference type="GO" id="GO:0032436">
    <property type="term" value="P:positive regulation of proteasomal ubiquitin-dependent protein catabolic process"/>
    <property type="evidence" value="ECO:0007669"/>
    <property type="project" value="TreeGrafter"/>
</dbReference>
<dbReference type="Proteomes" id="UP001188597">
    <property type="component" value="Unassembled WGS sequence"/>
</dbReference>
<feature type="compositionally biased region" description="Basic and acidic residues" evidence="2">
    <location>
        <begin position="122"/>
        <end position="131"/>
    </location>
</feature>
<feature type="region of interest" description="Disordered" evidence="2">
    <location>
        <begin position="1"/>
        <end position="40"/>
    </location>
</feature>
<protein>
    <recommendedName>
        <fullName evidence="3">SAP domain-containing protein</fullName>
    </recommendedName>
</protein>
<comment type="similarity">
    <text evidence="1">Belongs to the DDA1 family.</text>
</comment>
<gene>
    <name evidence="4" type="ORF">RJ639_002519</name>
</gene>
<evidence type="ECO:0000256" key="2">
    <source>
        <dbReference type="SAM" id="MobiDB-lite"/>
    </source>
</evidence>
<dbReference type="PANTHER" id="PTHR31879">
    <property type="entry name" value="DET1- AND DDB1-ASSOCIATED PROTEIN 1"/>
    <property type="match status" value="1"/>
</dbReference>
<dbReference type="EMBL" id="JAVXUP010000008">
    <property type="protein sequence ID" value="KAK3043276.1"/>
    <property type="molecule type" value="Genomic_DNA"/>
</dbReference>
<feature type="compositionally biased region" description="Polar residues" evidence="2">
    <location>
        <begin position="112"/>
        <end position="121"/>
    </location>
</feature>
<sequence length="179" mass="19424">MDGPSSAMNPNPNPTASKFLEGLPSRGLFSSNVPSSNPGGMRVYICDHDTSPPEDQLIKTNQMNILIRSLKLKKHKGEASSKDAKVMAVNDGLRKRAAEKAPDGRAPAKRPLSNSQSSSRQEGTKSRGADRDFQTLTVERLRALLKEKGLSLRGKKASIICSVRCLEDELIARLRGVNG</sequence>
<name>A0AA89BTI5_9ASTE</name>
<feature type="compositionally biased region" description="Polar residues" evidence="2">
    <location>
        <begin position="1"/>
        <end position="16"/>
    </location>
</feature>
<dbReference type="InterPro" id="IPR018276">
    <property type="entry name" value="DDA1_dom"/>
</dbReference>
<dbReference type="Pfam" id="PF02037">
    <property type="entry name" value="SAP"/>
    <property type="match status" value="1"/>
</dbReference>
<dbReference type="Gene3D" id="1.10.720.30">
    <property type="entry name" value="SAP domain"/>
    <property type="match status" value="1"/>
</dbReference>
<dbReference type="PANTHER" id="PTHR31879:SF2">
    <property type="entry name" value="DET1- AND DDB1-ASSOCIATED PROTEIN 1"/>
    <property type="match status" value="1"/>
</dbReference>
<dbReference type="PROSITE" id="PS50800">
    <property type="entry name" value="SAP"/>
    <property type="match status" value="1"/>
</dbReference>
<dbReference type="SUPFAM" id="SSF68906">
    <property type="entry name" value="SAP domain"/>
    <property type="match status" value="1"/>
</dbReference>
<evidence type="ECO:0000313" key="5">
    <source>
        <dbReference type="Proteomes" id="UP001188597"/>
    </source>
</evidence>
<proteinExistence type="inferred from homology"/>
<reference evidence="4" key="1">
    <citation type="submission" date="2022-12" db="EMBL/GenBank/DDBJ databases">
        <title>Draft genome assemblies for two species of Escallonia (Escalloniales).</title>
        <authorList>
            <person name="Chanderbali A."/>
            <person name="Dervinis C."/>
            <person name="Anghel I."/>
            <person name="Soltis D."/>
            <person name="Soltis P."/>
            <person name="Zapata F."/>
        </authorList>
    </citation>
    <scope>NUCLEOTIDE SEQUENCE</scope>
    <source>
        <strain evidence="4">UCBG64.0493</strain>
        <tissue evidence="4">Leaf</tissue>
    </source>
</reference>
<feature type="region of interest" description="Disordered" evidence="2">
    <location>
        <begin position="73"/>
        <end position="131"/>
    </location>
</feature>
<dbReference type="InterPro" id="IPR033575">
    <property type="entry name" value="DDA1-like"/>
</dbReference>
<accession>A0AA89BTI5</accession>
<dbReference type="Pfam" id="PF10172">
    <property type="entry name" value="DDA1"/>
    <property type="match status" value="1"/>
</dbReference>
<evidence type="ECO:0000256" key="1">
    <source>
        <dbReference type="ARBA" id="ARBA00008042"/>
    </source>
</evidence>
<comment type="caution">
    <text evidence="4">The sequence shown here is derived from an EMBL/GenBank/DDBJ whole genome shotgun (WGS) entry which is preliminary data.</text>
</comment>
<organism evidence="4 5">
    <name type="scientific">Escallonia herrerae</name>
    <dbReference type="NCBI Taxonomy" id="1293975"/>
    <lineage>
        <taxon>Eukaryota</taxon>
        <taxon>Viridiplantae</taxon>
        <taxon>Streptophyta</taxon>
        <taxon>Embryophyta</taxon>
        <taxon>Tracheophyta</taxon>
        <taxon>Spermatophyta</taxon>
        <taxon>Magnoliopsida</taxon>
        <taxon>eudicotyledons</taxon>
        <taxon>Gunneridae</taxon>
        <taxon>Pentapetalae</taxon>
        <taxon>asterids</taxon>
        <taxon>campanulids</taxon>
        <taxon>Escalloniales</taxon>
        <taxon>Escalloniaceae</taxon>
        <taxon>Escallonia</taxon>
    </lineage>
</organism>
<dbReference type="GO" id="GO:0080008">
    <property type="term" value="C:Cul4-RING E3 ubiquitin ligase complex"/>
    <property type="evidence" value="ECO:0007669"/>
    <property type="project" value="TreeGrafter"/>
</dbReference>
<feature type="domain" description="SAP" evidence="3">
    <location>
        <begin position="133"/>
        <end position="167"/>
    </location>
</feature>
<evidence type="ECO:0000313" key="4">
    <source>
        <dbReference type="EMBL" id="KAK3043276.1"/>
    </source>
</evidence>